<dbReference type="STRING" id="460384.SAMN05216313_11227"/>
<keyword evidence="2" id="KW-1185">Reference proteome</keyword>
<dbReference type="EMBL" id="FOIM01000012">
    <property type="protein sequence ID" value="SET71109.1"/>
    <property type="molecule type" value="Genomic_DNA"/>
</dbReference>
<dbReference type="Pfam" id="PF08890">
    <property type="entry name" value="Phage_TAC_5"/>
    <property type="match status" value="1"/>
</dbReference>
<organism evidence="1 2">
    <name type="scientific">Enterocloster lavalensis</name>
    <dbReference type="NCBI Taxonomy" id="460384"/>
    <lineage>
        <taxon>Bacteria</taxon>
        <taxon>Bacillati</taxon>
        <taxon>Bacillota</taxon>
        <taxon>Clostridia</taxon>
        <taxon>Lachnospirales</taxon>
        <taxon>Lachnospiraceae</taxon>
        <taxon>Enterocloster</taxon>
    </lineage>
</organism>
<dbReference type="RefSeq" id="WP_092364165.1">
    <property type="nucleotide sequence ID" value="NZ_CABJCG010000008.1"/>
</dbReference>
<protein>
    <submittedName>
        <fullName evidence="1">Phage XkdN-like tail assembly chaperone protein, TAC</fullName>
    </submittedName>
</protein>
<dbReference type="InterPro" id="IPR014986">
    <property type="entry name" value="XkdN-like"/>
</dbReference>
<sequence length="142" mass="15957">MGDLSCFLAQNALKAENETFIASKRFRDKSKNPMLWEIQAITSKDDEVLRKDCTKRVPVTGKRGQYTQETDYNLYLGRLAAKCTVFPNLNDKELQDSYGVMGADSLLKAMLTAGEYANYLEKVQAVNGFDVPMDELVSEAKN</sequence>
<evidence type="ECO:0000313" key="1">
    <source>
        <dbReference type="EMBL" id="SET71109.1"/>
    </source>
</evidence>
<proteinExistence type="predicted"/>
<dbReference type="AlphaFoldDB" id="A0A1I0GIW4"/>
<gene>
    <name evidence="1" type="ORF">SAMN05216313_11227</name>
</gene>
<reference evidence="2" key="1">
    <citation type="submission" date="2016-10" db="EMBL/GenBank/DDBJ databases">
        <authorList>
            <person name="Varghese N."/>
            <person name="Submissions S."/>
        </authorList>
    </citation>
    <scope>NUCLEOTIDE SEQUENCE [LARGE SCALE GENOMIC DNA]</scope>
    <source>
        <strain evidence="2">NLAE-zl-G277</strain>
    </source>
</reference>
<dbReference type="Proteomes" id="UP000198508">
    <property type="component" value="Unassembled WGS sequence"/>
</dbReference>
<name>A0A1I0GIW4_9FIRM</name>
<evidence type="ECO:0000313" key="2">
    <source>
        <dbReference type="Proteomes" id="UP000198508"/>
    </source>
</evidence>
<accession>A0A1I0GIW4</accession>
<dbReference type="InterPro" id="IPR038559">
    <property type="entry name" value="XkdN-like_sf"/>
</dbReference>
<dbReference type="Gene3D" id="3.30.2220.30">
    <property type="match status" value="1"/>
</dbReference>